<reference evidence="1" key="1">
    <citation type="journal article" date="2013" name="J. Plant Res.">
        <title>Effect of fungi and light on seed germination of three Opuntia species from semiarid lands of central Mexico.</title>
        <authorList>
            <person name="Delgado-Sanchez P."/>
            <person name="Jimenez-Bremont J.F."/>
            <person name="Guerrero-Gonzalez Mde L."/>
            <person name="Flores J."/>
        </authorList>
    </citation>
    <scope>NUCLEOTIDE SEQUENCE</scope>
    <source>
        <tissue evidence="1">Cladode</tissue>
    </source>
</reference>
<organism evidence="1">
    <name type="scientific">Opuntia streptacantha</name>
    <name type="common">Prickly pear cactus</name>
    <name type="synonym">Opuntia cardona</name>
    <dbReference type="NCBI Taxonomy" id="393608"/>
    <lineage>
        <taxon>Eukaryota</taxon>
        <taxon>Viridiplantae</taxon>
        <taxon>Streptophyta</taxon>
        <taxon>Embryophyta</taxon>
        <taxon>Tracheophyta</taxon>
        <taxon>Spermatophyta</taxon>
        <taxon>Magnoliopsida</taxon>
        <taxon>eudicotyledons</taxon>
        <taxon>Gunneridae</taxon>
        <taxon>Pentapetalae</taxon>
        <taxon>Caryophyllales</taxon>
        <taxon>Cactineae</taxon>
        <taxon>Cactaceae</taxon>
        <taxon>Opuntioideae</taxon>
        <taxon>Opuntia</taxon>
    </lineage>
</organism>
<sequence length="152" mass="17732">MPWLYSLVQTKSKVLRKLLQILQLTVHLPEKILNLRLEIILNAKSEQTWAPQNHSNCLIPCKTQPYQILQLWHQSVLHIRSQQNRVTIRQGLKVPKPKSVQVKQGRFQLIPDTANEQSWALIDHLPEVLFWDSELTGEKAENWVELRFDVGG</sequence>
<protein>
    <submittedName>
        <fullName evidence="1">Uncharacterized protein</fullName>
    </submittedName>
</protein>
<proteinExistence type="predicted"/>
<accession>A0A7C8YE72</accession>
<reference evidence="1" key="2">
    <citation type="submission" date="2020-07" db="EMBL/GenBank/DDBJ databases">
        <authorList>
            <person name="Vera ALvarez R."/>
            <person name="Arias-Moreno D.M."/>
            <person name="Jimenez-Jacinto V."/>
            <person name="Jimenez-Bremont J.F."/>
            <person name="Swaminathan K."/>
            <person name="Moose S.P."/>
            <person name="Guerrero-Gonzalez M.L."/>
            <person name="Marino-Ramirez L."/>
            <person name="Landsman D."/>
            <person name="Rodriguez-Kessler M."/>
            <person name="Delgado-Sanchez P."/>
        </authorList>
    </citation>
    <scope>NUCLEOTIDE SEQUENCE</scope>
    <source>
        <tissue evidence="1">Cladode</tissue>
    </source>
</reference>
<dbReference type="AlphaFoldDB" id="A0A7C8YE72"/>
<evidence type="ECO:0000313" key="1">
    <source>
        <dbReference type="EMBL" id="MBA4616314.1"/>
    </source>
</evidence>
<dbReference type="EMBL" id="GISG01010922">
    <property type="protein sequence ID" value="MBA4616314.1"/>
    <property type="molecule type" value="Transcribed_RNA"/>
</dbReference>
<name>A0A7C8YE72_OPUST</name>